<dbReference type="Gene3D" id="1.10.443.10">
    <property type="entry name" value="Intergrase catalytic core"/>
    <property type="match status" value="1"/>
</dbReference>
<dbReference type="InterPro" id="IPR011010">
    <property type="entry name" value="DNA_brk_join_enz"/>
</dbReference>
<dbReference type="AlphaFoldDB" id="A0A371BDG9"/>
<dbReference type="InterPro" id="IPR013762">
    <property type="entry name" value="Integrase-like_cat_sf"/>
</dbReference>
<proteinExistence type="predicted"/>
<evidence type="ECO:0000313" key="4">
    <source>
        <dbReference type="Proteomes" id="UP000263993"/>
    </source>
</evidence>
<evidence type="ECO:0000313" key="3">
    <source>
        <dbReference type="EMBL" id="RDV05642.1"/>
    </source>
</evidence>
<dbReference type="Pfam" id="PF00589">
    <property type="entry name" value="Phage_integrase"/>
    <property type="match status" value="1"/>
</dbReference>
<dbReference type="PROSITE" id="PS51898">
    <property type="entry name" value="TYR_RECOMBINASE"/>
    <property type="match status" value="1"/>
</dbReference>
<protein>
    <recommendedName>
        <fullName evidence="2">Tyr recombinase domain-containing protein</fullName>
    </recommendedName>
</protein>
<comment type="caution">
    <text evidence="3">The sequence shown here is derived from an EMBL/GenBank/DDBJ whole genome shotgun (WGS) entry which is preliminary data.</text>
</comment>
<reference evidence="4" key="1">
    <citation type="submission" date="2018-08" db="EMBL/GenBank/DDBJ databases">
        <authorList>
            <person name="Kim S.-J."/>
            <person name="Jung G.-Y."/>
        </authorList>
    </citation>
    <scope>NUCLEOTIDE SEQUENCE [LARGE SCALE GENOMIC DNA]</scope>
    <source>
        <strain evidence="4">GY_H</strain>
    </source>
</reference>
<dbReference type="GO" id="GO:0015074">
    <property type="term" value="P:DNA integration"/>
    <property type="evidence" value="ECO:0007669"/>
    <property type="project" value="InterPro"/>
</dbReference>
<evidence type="ECO:0000259" key="2">
    <source>
        <dbReference type="PROSITE" id="PS51898"/>
    </source>
</evidence>
<evidence type="ECO:0000256" key="1">
    <source>
        <dbReference type="ARBA" id="ARBA00023172"/>
    </source>
</evidence>
<gene>
    <name evidence="3" type="ORF">DXH78_01680</name>
</gene>
<organism evidence="3 4">
    <name type="scientific">Undibacter mobilis</name>
    <dbReference type="NCBI Taxonomy" id="2292256"/>
    <lineage>
        <taxon>Bacteria</taxon>
        <taxon>Pseudomonadati</taxon>
        <taxon>Pseudomonadota</taxon>
        <taxon>Alphaproteobacteria</taxon>
        <taxon>Hyphomicrobiales</taxon>
        <taxon>Nitrobacteraceae</taxon>
        <taxon>Undibacter</taxon>
    </lineage>
</organism>
<dbReference type="GO" id="GO:0003677">
    <property type="term" value="F:DNA binding"/>
    <property type="evidence" value="ECO:0007669"/>
    <property type="project" value="InterPro"/>
</dbReference>
<accession>A0A371BDG9</accession>
<sequence>MWRAFGRETRHHWPCLAHGAAGFAHIFRHSAAVHMAEAGIAMEVIAQLLGHEDVSVTREIYARFPPTYLREAAAALAFGNAGSTNLETATQRADNHLE</sequence>
<keyword evidence="4" id="KW-1185">Reference proteome</keyword>
<dbReference type="SUPFAM" id="SSF56349">
    <property type="entry name" value="DNA breaking-rejoining enzymes"/>
    <property type="match status" value="1"/>
</dbReference>
<feature type="domain" description="Tyr recombinase" evidence="2">
    <location>
        <begin position="1"/>
        <end position="74"/>
    </location>
</feature>
<name>A0A371BDG9_9BRAD</name>
<keyword evidence="1" id="KW-0233">DNA recombination</keyword>
<dbReference type="InterPro" id="IPR002104">
    <property type="entry name" value="Integrase_catalytic"/>
</dbReference>
<dbReference type="GO" id="GO:0006310">
    <property type="term" value="P:DNA recombination"/>
    <property type="evidence" value="ECO:0007669"/>
    <property type="project" value="UniProtKB-KW"/>
</dbReference>
<dbReference type="OrthoDB" id="9808346at2"/>
<dbReference type="EMBL" id="QRGO01000001">
    <property type="protein sequence ID" value="RDV05642.1"/>
    <property type="molecule type" value="Genomic_DNA"/>
</dbReference>
<dbReference type="Proteomes" id="UP000263993">
    <property type="component" value="Unassembled WGS sequence"/>
</dbReference>